<sequence>MDDKPSGRFVEDVLYDWAVTQRSETFAHSFILDTDCQEVMDLFIMKYHKKNVGDLRQVVMTPYLKDGEIYNPKLHYDLEWIQINLLLNGNKDIEEARIGKSDGDSFASKTRKNKKEKSGNLLFVAERSIYY</sequence>
<evidence type="ECO:0000313" key="2">
    <source>
        <dbReference type="Proteomes" id="UP000615446"/>
    </source>
</evidence>
<name>A0A8H3QS42_9GLOM</name>
<dbReference type="OrthoDB" id="2431268at2759"/>
<accession>A0A8H3QS42</accession>
<comment type="caution">
    <text evidence="1">The sequence shown here is derived from an EMBL/GenBank/DDBJ whole genome shotgun (WGS) entry which is preliminary data.</text>
</comment>
<gene>
    <name evidence="1" type="ORF">RCL2_001700600</name>
</gene>
<reference evidence="1" key="1">
    <citation type="submission" date="2019-10" db="EMBL/GenBank/DDBJ databases">
        <title>Conservation and host-specific expression of non-tandemly repeated heterogenous ribosome RNA gene in arbuscular mycorrhizal fungi.</title>
        <authorList>
            <person name="Maeda T."/>
            <person name="Kobayashi Y."/>
            <person name="Nakagawa T."/>
            <person name="Ezawa T."/>
            <person name="Yamaguchi K."/>
            <person name="Bino T."/>
            <person name="Nishimoto Y."/>
            <person name="Shigenobu S."/>
            <person name="Kawaguchi M."/>
        </authorList>
    </citation>
    <scope>NUCLEOTIDE SEQUENCE</scope>
    <source>
        <strain evidence="1">HR1</strain>
    </source>
</reference>
<dbReference type="AlphaFoldDB" id="A0A8H3QS42"/>
<protein>
    <submittedName>
        <fullName evidence="1">Uncharacterized protein</fullName>
    </submittedName>
</protein>
<organism evidence="1 2">
    <name type="scientific">Rhizophagus clarus</name>
    <dbReference type="NCBI Taxonomy" id="94130"/>
    <lineage>
        <taxon>Eukaryota</taxon>
        <taxon>Fungi</taxon>
        <taxon>Fungi incertae sedis</taxon>
        <taxon>Mucoromycota</taxon>
        <taxon>Glomeromycotina</taxon>
        <taxon>Glomeromycetes</taxon>
        <taxon>Glomerales</taxon>
        <taxon>Glomeraceae</taxon>
        <taxon>Rhizophagus</taxon>
    </lineage>
</organism>
<dbReference type="EMBL" id="BLAL01000193">
    <property type="protein sequence ID" value="GES90138.1"/>
    <property type="molecule type" value="Genomic_DNA"/>
</dbReference>
<dbReference type="Proteomes" id="UP000615446">
    <property type="component" value="Unassembled WGS sequence"/>
</dbReference>
<evidence type="ECO:0000313" key="1">
    <source>
        <dbReference type="EMBL" id="GES90138.1"/>
    </source>
</evidence>
<proteinExistence type="predicted"/>